<dbReference type="InterPro" id="IPR011467">
    <property type="entry name" value="DUF1573"/>
</dbReference>
<organism evidence="1 2">
    <name type="scientific">Membranihabitans marinus</name>
    <dbReference type="NCBI Taxonomy" id="1227546"/>
    <lineage>
        <taxon>Bacteria</taxon>
        <taxon>Pseudomonadati</taxon>
        <taxon>Bacteroidota</taxon>
        <taxon>Saprospiria</taxon>
        <taxon>Saprospirales</taxon>
        <taxon>Saprospiraceae</taxon>
        <taxon>Membranihabitans</taxon>
    </lineage>
</organism>
<dbReference type="PANTHER" id="PTHR37833">
    <property type="entry name" value="LIPOPROTEIN-RELATED"/>
    <property type="match status" value="1"/>
</dbReference>
<protein>
    <submittedName>
        <fullName evidence="1">DUF1573 domain-containing protein</fullName>
    </submittedName>
</protein>
<dbReference type="AlphaFoldDB" id="A0A953HUV4"/>
<dbReference type="InterPro" id="IPR013783">
    <property type="entry name" value="Ig-like_fold"/>
</dbReference>
<dbReference type="Gene3D" id="2.60.40.10">
    <property type="entry name" value="Immunoglobulins"/>
    <property type="match status" value="1"/>
</dbReference>
<dbReference type="PROSITE" id="PS51257">
    <property type="entry name" value="PROKAR_LIPOPROTEIN"/>
    <property type="match status" value="1"/>
</dbReference>
<name>A0A953HUV4_9BACT</name>
<accession>A0A953HUV4</accession>
<dbReference type="RefSeq" id="WP_222580415.1">
    <property type="nucleotide sequence ID" value="NZ_JAHVHU010000010.1"/>
</dbReference>
<reference evidence="1" key="1">
    <citation type="submission" date="2021-06" db="EMBL/GenBank/DDBJ databases">
        <title>44 bacteria genomes isolated from Dapeng, Shenzhen.</title>
        <authorList>
            <person name="Zheng W."/>
            <person name="Yu S."/>
            <person name="Huang Y."/>
        </authorList>
    </citation>
    <scope>NUCLEOTIDE SEQUENCE</scope>
    <source>
        <strain evidence="1">DP5N28-2</strain>
    </source>
</reference>
<dbReference type="PANTHER" id="PTHR37833:SF1">
    <property type="entry name" value="SIGNAL PEPTIDE PROTEIN"/>
    <property type="match status" value="1"/>
</dbReference>
<proteinExistence type="predicted"/>
<gene>
    <name evidence="1" type="ORF">KUV50_12080</name>
</gene>
<evidence type="ECO:0000313" key="2">
    <source>
        <dbReference type="Proteomes" id="UP000753961"/>
    </source>
</evidence>
<keyword evidence="2" id="KW-1185">Reference proteome</keyword>
<dbReference type="Proteomes" id="UP000753961">
    <property type="component" value="Unassembled WGS sequence"/>
</dbReference>
<dbReference type="EMBL" id="JAHVHU010000010">
    <property type="protein sequence ID" value="MBY5958880.1"/>
    <property type="molecule type" value="Genomic_DNA"/>
</dbReference>
<comment type="caution">
    <text evidence="1">The sequence shown here is derived from an EMBL/GenBank/DDBJ whole genome shotgun (WGS) entry which is preliminary data.</text>
</comment>
<dbReference type="Pfam" id="PF07610">
    <property type="entry name" value="DUF1573"/>
    <property type="match status" value="1"/>
</dbReference>
<sequence>MKNVLFFGLLIVLGLSSCKSESDSDIRAQAKESLENKTVVEPGAQGMMTAETAGSQTAGPMTTIEFESKRFDFGTITSGDKATTIFKFTNTGNEPLLISDVKASCGCTASKYPREPVAPGESAEIEAVFDSSGKSGAQTKNVTVMTNTDPSSHVLILEGNVEKK</sequence>
<evidence type="ECO:0000313" key="1">
    <source>
        <dbReference type="EMBL" id="MBY5958880.1"/>
    </source>
</evidence>